<dbReference type="EMBL" id="JAGRRH010000013">
    <property type="protein sequence ID" value="KAG7361824.1"/>
    <property type="molecule type" value="Genomic_DNA"/>
</dbReference>
<comment type="caution">
    <text evidence="1">The sequence shown here is derived from an EMBL/GenBank/DDBJ whole genome shotgun (WGS) entry which is preliminary data.</text>
</comment>
<dbReference type="GO" id="GO:0008418">
    <property type="term" value="F:protein-N-terminal asparagine amidohydrolase activity"/>
    <property type="evidence" value="ECO:0007669"/>
    <property type="project" value="InterPro"/>
</dbReference>
<reference evidence="1" key="1">
    <citation type="journal article" date="2021" name="Sci. Rep.">
        <title>Diploid genomic architecture of Nitzschia inconspicua, an elite biomass production diatom.</title>
        <authorList>
            <person name="Oliver A."/>
            <person name="Podell S."/>
            <person name="Pinowska A."/>
            <person name="Traller J.C."/>
            <person name="Smith S.R."/>
            <person name="McClure R."/>
            <person name="Beliaev A."/>
            <person name="Bohutskyi P."/>
            <person name="Hill E.A."/>
            <person name="Rabines A."/>
            <person name="Zheng H."/>
            <person name="Allen L.Z."/>
            <person name="Kuo A."/>
            <person name="Grigoriev I.V."/>
            <person name="Allen A.E."/>
            <person name="Hazlebeck D."/>
            <person name="Allen E.E."/>
        </authorList>
    </citation>
    <scope>NUCLEOTIDE SEQUENCE</scope>
    <source>
        <strain evidence="1">Hildebrandi</strain>
    </source>
</reference>
<dbReference type="InterPro" id="IPR026750">
    <property type="entry name" value="NTAN1"/>
</dbReference>
<dbReference type="PANTHER" id="PTHR12498">
    <property type="entry name" value="N-TERMINAL ASPARAGINE AMIDOHYDROLASE"/>
    <property type="match status" value="1"/>
</dbReference>
<evidence type="ECO:0000313" key="2">
    <source>
        <dbReference type="Proteomes" id="UP000693970"/>
    </source>
</evidence>
<reference evidence="1" key="2">
    <citation type="submission" date="2021-04" db="EMBL/GenBank/DDBJ databases">
        <authorList>
            <person name="Podell S."/>
        </authorList>
    </citation>
    <scope>NUCLEOTIDE SEQUENCE</scope>
    <source>
        <strain evidence="1">Hildebrandi</strain>
    </source>
</reference>
<sequence>MVIANSDSNTTLVNLDQYYHDLKFAETVPTTTDGTFASSEERLEDELQRTELCVEDWCSSWIDDDTVVKTKLLPLYLPQDGKFVDKIVLSHIGSLRESCEELLLRTKPRYYTSKSNTRLLYVAQGERANATAREFDVLVSDKATTCHIMALRSYGSNCNNNDNFQGKQQRSAPPLTSMTHLDGTSYESCIRKMVHEHVVYQTEQSDPSLCCSDSKEVEVVTIEMHIMGGFDDPDSTSSNITDWLVALLARIARDYKKGHTAFSNNDSPISLQMVLKTCAVTSMNDTGRSCPVGRGLGIDLKTGEVFLAKCHSNATGPVPVLRSVRLWSKNNRQGPTLSVIHSVTERSALPGRVVVRPFRFAPFPDIHYFLTLSDDDLVRYTSTSPDVEEDGFCQEVRASMKFLLQQHPYMIFGRKLDQPLVFSRTHHANEWKQAAC</sequence>
<dbReference type="GO" id="GO:0006511">
    <property type="term" value="P:ubiquitin-dependent protein catabolic process"/>
    <property type="evidence" value="ECO:0007669"/>
    <property type="project" value="TreeGrafter"/>
</dbReference>
<organism evidence="1 2">
    <name type="scientific">Nitzschia inconspicua</name>
    <dbReference type="NCBI Taxonomy" id="303405"/>
    <lineage>
        <taxon>Eukaryota</taxon>
        <taxon>Sar</taxon>
        <taxon>Stramenopiles</taxon>
        <taxon>Ochrophyta</taxon>
        <taxon>Bacillariophyta</taxon>
        <taxon>Bacillariophyceae</taxon>
        <taxon>Bacillariophycidae</taxon>
        <taxon>Bacillariales</taxon>
        <taxon>Bacillariaceae</taxon>
        <taxon>Nitzschia</taxon>
    </lineage>
</organism>
<dbReference type="Proteomes" id="UP000693970">
    <property type="component" value="Unassembled WGS sequence"/>
</dbReference>
<proteinExistence type="predicted"/>
<dbReference type="AlphaFoldDB" id="A0A9K3LHM1"/>
<name>A0A9K3LHM1_9STRA</name>
<dbReference type="Pfam" id="PF14736">
    <property type="entry name" value="N_Asn_amidohyd"/>
    <property type="match status" value="1"/>
</dbReference>
<keyword evidence="2" id="KW-1185">Reference proteome</keyword>
<gene>
    <name evidence="1" type="ORF">IV203_036925</name>
</gene>
<evidence type="ECO:0000313" key="1">
    <source>
        <dbReference type="EMBL" id="KAG7361824.1"/>
    </source>
</evidence>
<accession>A0A9K3LHM1</accession>
<dbReference type="PANTHER" id="PTHR12498:SF0">
    <property type="entry name" value="PROTEIN N-TERMINAL ASPARAGINE AMIDOHYDROLASE"/>
    <property type="match status" value="1"/>
</dbReference>
<dbReference type="OrthoDB" id="539995at2759"/>
<protein>
    <submittedName>
        <fullName evidence="1">Asparagine amidohydrolase</fullName>
    </submittedName>
</protein>
<dbReference type="GO" id="GO:0005634">
    <property type="term" value="C:nucleus"/>
    <property type="evidence" value="ECO:0007669"/>
    <property type="project" value="TreeGrafter"/>
</dbReference>